<dbReference type="Pfam" id="PF09766">
    <property type="entry name" value="FmiP_Thoc5"/>
    <property type="match status" value="1"/>
</dbReference>
<protein>
    <submittedName>
        <fullName evidence="5">Uncharacterized protein</fullName>
    </submittedName>
</protein>
<evidence type="ECO:0000256" key="4">
    <source>
        <dbReference type="SAM" id="MobiDB-lite"/>
    </source>
</evidence>
<evidence type="ECO:0000313" key="5">
    <source>
        <dbReference type="EMBL" id="VDP25707.1"/>
    </source>
</evidence>
<dbReference type="STRING" id="31246.A0A183NRZ9"/>
<accession>A0A183NRZ9</accession>
<proteinExistence type="inferred from homology"/>
<reference evidence="5 6" key="1">
    <citation type="submission" date="2018-11" db="EMBL/GenBank/DDBJ databases">
        <authorList>
            <consortium name="Pathogen Informatics"/>
        </authorList>
    </citation>
    <scope>NUCLEOTIDE SEQUENCE [LARGE SCALE GENOMIC DNA]</scope>
    <source>
        <strain>Denwood</strain>
        <strain evidence="6">Zambia</strain>
    </source>
</reference>
<evidence type="ECO:0000256" key="3">
    <source>
        <dbReference type="ARBA" id="ARBA00023242"/>
    </source>
</evidence>
<gene>
    <name evidence="5" type="ORF">SMTD_LOCUS4885</name>
</gene>
<dbReference type="AlphaFoldDB" id="A0A183NRZ9"/>
<dbReference type="GO" id="GO:0006406">
    <property type="term" value="P:mRNA export from nucleus"/>
    <property type="evidence" value="ECO:0007669"/>
    <property type="project" value="TreeGrafter"/>
</dbReference>
<comment type="similarity">
    <text evidence="2">Belongs to the THOC5 family.</text>
</comment>
<keyword evidence="6" id="KW-1185">Reference proteome</keyword>
<feature type="region of interest" description="Disordered" evidence="4">
    <location>
        <begin position="202"/>
        <end position="240"/>
    </location>
</feature>
<dbReference type="InterPro" id="IPR019163">
    <property type="entry name" value="THO_Thoc5"/>
</dbReference>
<dbReference type="EMBL" id="UZAL01026758">
    <property type="protein sequence ID" value="VDP25707.1"/>
    <property type="molecule type" value="Genomic_DNA"/>
</dbReference>
<comment type="subcellular location">
    <subcellularLocation>
        <location evidence="1">Nucleus</location>
    </subcellularLocation>
</comment>
<feature type="compositionally biased region" description="Polar residues" evidence="4">
    <location>
        <begin position="205"/>
        <end position="219"/>
    </location>
</feature>
<keyword evidence="3" id="KW-0539">Nucleus</keyword>
<organism evidence="5 6">
    <name type="scientific">Schistosoma mattheei</name>
    <dbReference type="NCBI Taxonomy" id="31246"/>
    <lineage>
        <taxon>Eukaryota</taxon>
        <taxon>Metazoa</taxon>
        <taxon>Spiralia</taxon>
        <taxon>Lophotrochozoa</taxon>
        <taxon>Platyhelminthes</taxon>
        <taxon>Trematoda</taxon>
        <taxon>Digenea</taxon>
        <taxon>Strigeidida</taxon>
        <taxon>Schistosomatoidea</taxon>
        <taxon>Schistosomatidae</taxon>
        <taxon>Schistosoma</taxon>
    </lineage>
</organism>
<evidence type="ECO:0000256" key="1">
    <source>
        <dbReference type="ARBA" id="ARBA00004123"/>
    </source>
</evidence>
<name>A0A183NRZ9_9TREM</name>
<dbReference type="PANTHER" id="PTHR13375">
    <property type="entry name" value="FMS INTERACTING PROTEIN"/>
    <property type="match status" value="1"/>
</dbReference>
<sequence>MRLSIMKYASNYQYFSHLIQNSKSTNSFYHEENSVKLDGSAHDLLQFRDCCESLREFIKNTWQRKKSQEKNKNKVDQLHLGLQNLLYEVAHLENEIQTCLEFSLSDSCDKLKSAVESTSQTIKKKRNYLASFGPKLKDVAESTLIIQELMDLPFTNENEQYNLAFLLPSPLYILYSLLKSYISMSGKKSEFSVSIEGDSELAKAVNQTTEQTESQSSPQEADDSDVDDGEGNKKRKKKRYATECIDDTDKEFINEKTIKFHPLTVLLTVSVPKNSDIPLSERGFSIKLSFAWMLDLHLVTVRLQFSADKTDSLPRSKTGNSLLNSEQLLSSLQWSCDQLRFGGCSSDIPILFLPNSQKSITWNACESVGRPYSWAQQLSGINCFPDRLSDNKLCEQSPKSTDSEHFGEIESWLKSLQSRIIDRLYLIEEVSVHFCRSTT</sequence>
<evidence type="ECO:0000313" key="6">
    <source>
        <dbReference type="Proteomes" id="UP000269396"/>
    </source>
</evidence>
<dbReference type="Proteomes" id="UP000269396">
    <property type="component" value="Unassembled WGS sequence"/>
</dbReference>
<dbReference type="PANTHER" id="PTHR13375:SF3">
    <property type="entry name" value="THO COMPLEX SUBUNIT 5 HOMOLOG"/>
    <property type="match status" value="1"/>
</dbReference>
<dbReference type="GO" id="GO:0003729">
    <property type="term" value="F:mRNA binding"/>
    <property type="evidence" value="ECO:0007669"/>
    <property type="project" value="TreeGrafter"/>
</dbReference>
<dbReference type="GO" id="GO:0000445">
    <property type="term" value="C:THO complex part of transcription export complex"/>
    <property type="evidence" value="ECO:0007669"/>
    <property type="project" value="TreeGrafter"/>
</dbReference>
<feature type="compositionally biased region" description="Acidic residues" evidence="4">
    <location>
        <begin position="220"/>
        <end position="229"/>
    </location>
</feature>
<evidence type="ECO:0000256" key="2">
    <source>
        <dbReference type="ARBA" id="ARBA00008044"/>
    </source>
</evidence>